<keyword evidence="1" id="KW-0963">Cytoplasm</keyword>
<evidence type="ECO:0000256" key="4">
    <source>
        <dbReference type="ARBA" id="ARBA00023157"/>
    </source>
</evidence>
<dbReference type="Proteomes" id="UP000199657">
    <property type="component" value="Unassembled WGS sequence"/>
</dbReference>
<dbReference type="RefSeq" id="WP_091642394.1">
    <property type="nucleotide sequence ID" value="NZ_FOEG01000003.1"/>
</dbReference>
<dbReference type="PANTHER" id="PTHR43428">
    <property type="entry name" value="ARSENATE REDUCTASE"/>
    <property type="match status" value="1"/>
</dbReference>
<dbReference type="CDD" id="cd16345">
    <property type="entry name" value="LMWP_ArsC"/>
    <property type="match status" value="1"/>
</dbReference>
<dbReference type="STRING" id="406100.SAMN04488052_103172"/>
<evidence type="ECO:0000256" key="3">
    <source>
        <dbReference type="ARBA" id="ARBA00023002"/>
    </source>
</evidence>
<evidence type="ECO:0000313" key="7">
    <source>
        <dbReference type="EMBL" id="SEO81636.1"/>
    </source>
</evidence>
<dbReference type="InterPro" id="IPR036196">
    <property type="entry name" value="Ptyr_pPase_sf"/>
</dbReference>
<proteinExistence type="predicted"/>
<reference evidence="7 8" key="1">
    <citation type="submission" date="2016-10" db="EMBL/GenBank/DDBJ databases">
        <authorList>
            <person name="de Groot N.N."/>
        </authorList>
    </citation>
    <scope>NUCLEOTIDE SEQUENCE [LARGE SCALE GENOMIC DNA]</scope>
    <source>
        <strain evidence="7 8">CGMCC 1.6291</strain>
    </source>
</reference>
<dbReference type="Pfam" id="PF01451">
    <property type="entry name" value="LMWPc"/>
    <property type="match status" value="1"/>
</dbReference>
<evidence type="ECO:0000313" key="8">
    <source>
        <dbReference type="Proteomes" id="UP000199657"/>
    </source>
</evidence>
<dbReference type="PANTHER" id="PTHR43428:SF1">
    <property type="entry name" value="ARSENATE REDUCTASE"/>
    <property type="match status" value="1"/>
</dbReference>
<accession>A0A1H8ST17</accession>
<keyword evidence="2" id="KW-0059">Arsenical resistance</keyword>
<protein>
    <submittedName>
        <fullName evidence="7">Arsenate reductase</fullName>
    </submittedName>
</protein>
<evidence type="ECO:0000256" key="5">
    <source>
        <dbReference type="ARBA" id="ARBA00023284"/>
    </source>
</evidence>
<evidence type="ECO:0000259" key="6">
    <source>
        <dbReference type="SMART" id="SM00226"/>
    </source>
</evidence>
<dbReference type="InterPro" id="IPR023485">
    <property type="entry name" value="Ptyr_pPase"/>
</dbReference>
<dbReference type="GO" id="GO:0004725">
    <property type="term" value="F:protein tyrosine phosphatase activity"/>
    <property type="evidence" value="ECO:0007669"/>
    <property type="project" value="InterPro"/>
</dbReference>
<evidence type="ECO:0000256" key="1">
    <source>
        <dbReference type="ARBA" id="ARBA00022490"/>
    </source>
</evidence>
<dbReference type="GO" id="GO:0030612">
    <property type="term" value="F:arsenate reductase (thioredoxin) activity"/>
    <property type="evidence" value="ECO:0007669"/>
    <property type="project" value="InterPro"/>
</dbReference>
<dbReference type="EMBL" id="FOEG01000003">
    <property type="protein sequence ID" value="SEO81636.1"/>
    <property type="molecule type" value="Genomic_DNA"/>
</dbReference>
<dbReference type="SUPFAM" id="SSF52788">
    <property type="entry name" value="Phosphotyrosine protein phosphatases I"/>
    <property type="match status" value="1"/>
</dbReference>
<feature type="domain" description="Phosphotyrosine protein phosphatase I" evidence="6">
    <location>
        <begin position="1"/>
        <end position="134"/>
    </location>
</feature>
<keyword evidence="5" id="KW-0676">Redox-active center</keyword>
<keyword evidence="8" id="KW-1185">Reference proteome</keyword>
<dbReference type="InterPro" id="IPR014064">
    <property type="entry name" value="Arsenate_reductase_ArsC"/>
</dbReference>
<name>A0A1H8ST17_9GAMM</name>
<dbReference type="SMART" id="SM00226">
    <property type="entry name" value="LMWPc"/>
    <property type="match status" value="1"/>
</dbReference>
<keyword evidence="4" id="KW-1015">Disulfide bond</keyword>
<dbReference type="AlphaFoldDB" id="A0A1H8ST17"/>
<evidence type="ECO:0000256" key="2">
    <source>
        <dbReference type="ARBA" id="ARBA00022849"/>
    </source>
</evidence>
<organism evidence="7 8">
    <name type="scientific">Aquisalimonas asiatica</name>
    <dbReference type="NCBI Taxonomy" id="406100"/>
    <lineage>
        <taxon>Bacteria</taxon>
        <taxon>Pseudomonadati</taxon>
        <taxon>Pseudomonadota</taxon>
        <taxon>Gammaproteobacteria</taxon>
        <taxon>Chromatiales</taxon>
        <taxon>Ectothiorhodospiraceae</taxon>
        <taxon>Aquisalimonas</taxon>
    </lineage>
</organism>
<dbReference type="Gene3D" id="3.40.50.2300">
    <property type="match status" value="1"/>
</dbReference>
<gene>
    <name evidence="7" type="ORF">SAMN04488052_103172</name>
</gene>
<dbReference type="OrthoDB" id="9793058at2"/>
<keyword evidence="3" id="KW-0560">Oxidoreductase</keyword>
<dbReference type="GO" id="GO:0046685">
    <property type="term" value="P:response to arsenic-containing substance"/>
    <property type="evidence" value="ECO:0007669"/>
    <property type="project" value="UniProtKB-KW"/>
</dbReference>
<dbReference type="NCBIfam" id="TIGR02691">
    <property type="entry name" value="arsC_pI258_fam"/>
    <property type="match status" value="1"/>
</dbReference>
<sequence>MNVLFLCTGNACRSQMAEGFARHLASERVVVQSAGIEVHGQNERAVVAMDELGIDITPQASTQLTDAMLDEADLVVTVCGHADEQCPLLPPQTRKLHWPLEDPARATGTDDEIMAEFRRIRDEIRERVTELMELVSHGE</sequence>